<dbReference type="Proteomes" id="UP000037551">
    <property type="component" value="Unassembled WGS sequence"/>
</dbReference>
<dbReference type="RefSeq" id="WP_048724965.1">
    <property type="nucleotide sequence ID" value="NZ_LFMW01000008.1"/>
</dbReference>
<organism evidence="1 2">
    <name type="scientific">Pseudomonas fildesensis</name>
    <dbReference type="NCBI Taxonomy" id="1674920"/>
    <lineage>
        <taxon>Bacteria</taxon>
        <taxon>Pseudomonadati</taxon>
        <taxon>Pseudomonadota</taxon>
        <taxon>Gammaproteobacteria</taxon>
        <taxon>Pseudomonadales</taxon>
        <taxon>Pseudomonadaceae</taxon>
        <taxon>Pseudomonas</taxon>
    </lineage>
</organism>
<dbReference type="AlphaFoldDB" id="A0A0J8FXH5"/>
<evidence type="ECO:0000313" key="1">
    <source>
        <dbReference type="EMBL" id="KMT54865.1"/>
    </source>
</evidence>
<evidence type="ECO:0000313" key="2">
    <source>
        <dbReference type="Proteomes" id="UP000037551"/>
    </source>
</evidence>
<reference evidence="1 2" key="1">
    <citation type="submission" date="2015-06" db="EMBL/GenBank/DDBJ databases">
        <title>Draft genome sequence of an Antarctic Pseudomonas sp. strain KG01 with full potential for biotechnological applications.</title>
        <authorList>
            <person name="Pavlov M.S."/>
            <person name="Lira F."/>
            <person name="Martinez J.L."/>
            <person name="Marshall S.H."/>
        </authorList>
    </citation>
    <scope>NUCLEOTIDE SEQUENCE [LARGE SCALE GENOMIC DNA]</scope>
    <source>
        <strain evidence="1 2">KG01</strain>
    </source>
</reference>
<name>A0A0J8FXH5_9PSED</name>
<dbReference type="EMBL" id="LFMW01000008">
    <property type="protein sequence ID" value="KMT54865.1"/>
    <property type="molecule type" value="Genomic_DNA"/>
</dbReference>
<accession>A0A0J8FXH5</accession>
<dbReference type="OrthoDB" id="8481305at2"/>
<proteinExistence type="predicted"/>
<keyword evidence="2" id="KW-1185">Reference proteome</keyword>
<gene>
    <name evidence="1" type="ORF">ACR52_13825</name>
</gene>
<protein>
    <submittedName>
        <fullName evidence="1">Uncharacterized protein</fullName>
    </submittedName>
</protein>
<dbReference type="PATRIC" id="fig|1674920.3.peg.676"/>
<sequence length="138" mass="15594">MSYLDEELIKDLRNHNILFDILSESEHVSIVRKINANIPFSGSKVAWSNLNTSMNLGREPSDFATLRLAEEIRKVADSNLIFVGDSACDEAYSISIEHLEITLKIFSELPQHTYIVTESLTWIACISFEGDLDFANIL</sequence>
<comment type="caution">
    <text evidence="1">The sequence shown here is derived from an EMBL/GenBank/DDBJ whole genome shotgun (WGS) entry which is preliminary data.</text>
</comment>